<keyword evidence="10" id="KW-1185">Reference proteome</keyword>
<dbReference type="GO" id="GO:0005829">
    <property type="term" value="C:cytosol"/>
    <property type="evidence" value="ECO:0007669"/>
    <property type="project" value="TreeGrafter"/>
</dbReference>
<sequence length="452" mass="50078">MIDELRNLIEKYSNEVKFMDIRFENTIYTEFTVENGKVEGVESNEEVGIGVRVLINGWGFASTNDLSKLEDTIKMAIKLAKVSNAEVPLYVGNPVEGKAIIKQKKDFLDVDLEEKTKLGLEVEKMIRRDKIKTSRFSYSDFVTRKIYLNSEGSVIETVVPRIYFSLSAVARSADIMQTYWKSFGGTVGWELVESVDFNYWANFISSKALSLLSARSPPSGEMPIIMDPELAGVFIHEALGHAVEADSVRQGESILSGMIGKKIGSEELTVIDDPTLPGKFGSYVYDDEGLPGKRVEIIKDGVLLNYLNDRETSKALNLVPNGHGRAQSYAHVPLVRMSNTYIAPGEWTLEEMFEEVKFGVYMIGDKGGQVDIANGSFMFGAKEGYIIKEGEIKEQVRDVGISGNILDTLKEIKAVGRDLKIEFPGFCGKGQWVPVDDGGPHVLVKAIVGGRE</sequence>
<dbReference type="FunFam" id="3.30.2290.10:FF:000003">
    <property type="entry name" value="Zinc-dependent protease, TldD/PmbA family"/>
    <property type="match status" value="1"/>
</dbReference>
<evidence type="ECO:0000313" key="9">
    <source>
        <dbReference type="EMBL" id="CCE69604.1"/>
    </source>
</evidence>
<dbReference type="STRING" id="272844.PAB0154"/>
<proteinExistence type="inferred from homology"/>
<organism evidence="8 10">
    <name type="scientific">Pyrococcus abyssi (strain GE5 / Orsay)</name>
    <dbReference type="NCBI Taxonomy" id="272844"/>
    <lineage>
        <taxon>Archaea</taxon>
        <taxon>Methanobacteriati</taxon>
        <taxon>Methanobacteriota</taxon>
        <taxon>Thermococci</taxon>
        <taxon>Thermococcales</taxon>
        <taxon>Thermococcaceae</taxon>
        <taxon>Pyrococcus</taxon>
    </lineage>
</organism>
<reference evidence="9 11" key="5">
    <citation type="journal article" date="2012" name="Curr. Microbiol.">
        <title>Re-annotation of two hyperthermophilic archaea Pyrococcus abyssi GE5 and Pyrococcus furiosus DSM 3638.</title>
        <authorList>
            <person name="Gao J."/>
            <person name="Wang J."/>
        </authorList>
    </citation>
    <scope>GENOME REANNOTATION</scope>
    <source>
        <strain evidence="9">GE5</strain>
        <strain evidence="11">GE5 / Orsay</strain>
    </source>
</reference>
<dbReference type="InterPro" id="IPR045570">
    <property type="entry name" value="Metalloprtase-TldD/E_cen_dom"/>
</dbReference>
<dbReference type="InterPro" id="IPR025502">
    <property type="entry name" value="TldD"/>
</dbReference>
<keyword evidence="4" id="KW-0482">Metalloprotease</keyword>
<evidence type="ECO:0000256" key="4">
    <source>
        <dbReference type="ARBA" id="ARBA00023049"/>
    </source>
</evidence>
<dbReference type="PATRIC" id="fig|272844.11.peg.244"/>
<evidence type="ECO:0000256" key="1">
    <source>
        <dbReference type="ARBA" id="ARBA00005836"/>
    </source>
</evidence>
<evidence type="ECO:0000256" key="3">
    <source>
        <dbReference type="ARBA" id="ARBA00022801"/>
    </source>
</evidence>
<evidence type="ECO:0000259" key="7">
    <source>
        <dbReference type="Pfam" id="PF19290"/>
    </source>
</evidence>
<keyword evidence="3" id="KW-0378">Hydrolase</keyword>
<dbReference type="Proteomes" id="UP000000810">
    <property type="component" value="Chromosome"/>
</dbReference>
<dbReference type="eggNOG" id="arCOG00321">
    <property type="taxonomic scope" value="Archaea"/>
</dbReference>
<dbReference type="GO" id="GO:0006508">
    <property type="term" value="P:proteolysis"/>
    <property type="evidence" value="ECO:0007669"/>
    <property type="project" value="UniProtKB-KW"/>
</dbReference>
<dbReference type="PANTHER" id="PTHR30624">
    <property type="entry name" value="UNCHARACTERIZED PROTEIN TLDD AND PMBA"/>
    <property type="match status" value="1"/>
</dbReference>
<evidence type="ECO:0000259" key="5">
    <source>
        <dbReference type="Pfam" id="PF01523"/>
    </source>
</evidence>
<dbReference type="RefSeq" id="WP_010867352.1">
    <property type="nucleotide sequence ID" value="NC_000868.1"/>
</dbReference>
<dbReference type="PANTHER" id="PTHR30624:SF0">
    <property type="entry name" value="METALLOPROTEASE SLR0863"/>
    <property type="match status" value="1"/>
</dbReference>
<name>Q9V246_PYRAB</name>
<evidence type="ECO:0000313" key="8">
    <source>
        <dbReference type="EMBL" id="CAB49152.1"/>
    </source>
</evidence>
<reference evidence="8" key="1">
    <citation type="submission" date="1999-07" db="EMBL/GenBank/DDBJ databases">
        <authorList>
            <person name="Genoscope"/>
        </authorList>
    </citation>
    <scope>NUCLEOTIDE SEQUENCE</scope>
    <source>
        <strain evidence="8">Orsay</strain>
    </source>
</reference>
<evidence type="ECO:0000259" key="6">
    <source>
        <dbReference type="Pfam" id="PF19289"/>
    </source>
</evidence>
<feature type="domain" description="Metalloprotease TldD/E C-terminal" evidence="6">
    <location>
        <begin position="219"/>
        <end position="447"/>
    </location>
</feature>
<dbReference type="EMBL" id="HE613800">
    <property type="protein sequence ID" value="CCE69604.1"/>
    <property type="molecule type" value="Genomic_DNA"/>
</dbReference>
<dbReference type="EMBL" id="AJ248283">
    <property type="protein sequence ID" value="CAB49152.1"/>
    <property type="molecule type" value="Genomic_DNA"/>
</dbReference>
<dbReference type="OrthoDB" id="98233at2157"/>
<dbReference type="HOGENOM" id="CLU_026425_1_2_2"/>
<dbReference type="PIR" id="A75213">
    <property type="entry name" value="A75213"/>
</dbReference>
<feature type="domain" description="Metalloprotease TldD/E N-terminal" evidence="5">
    <location>
        <begin position="20"/>
        <end position="80"/>
    </location>
</feature>
<dbReference type="KEGG" id="pab:PAB0154"/>
<dbReference type="Pfam" id="PF19289">
    <property type="entry name" value="PmbA_TldD_3rd"/>
    <property type="match status" value="1"/>
</dbReference>
<evidence type="ECO:0000256" key="2">
    <source>
        <dbReference type="ARBA" id="ARBA00022670"/>
    </source>
</evidence>
<gene>
    <name evidence="8" type="primary">tldD</name>
    <name evidence="8" type="ORF">PAB0154</name>
</gene>
<dbReference type="SUPFAM" id="SSF111283">
    <property type="entry name" value="Putative modulator of DNA gyrase, PmbA/TldD"/>
    <property type="match status" value="1"/>
</dbReference>
<evidence type="ECO:0000313" key="10">
    <source>
        <dbReference type="Proteomes" id="UP000000810"/>
    </source>
</evidence>
<dbReference type="Pfam" id="PF19290">
    <property type="entry name" value="PmbA_TldD_2nd"/>
    <property type="match status" value="1"/>
</dbReference>
<reference evidence="8 10" key="4">
    <citation type="journal article" date="2003" name="Mol. Microbiol.">
        <title>An integrated analysis of the genome of the hyperthermophilic archaeon Pyrococcus abyssi.</title>
        <authorList>
            <person name="Cohen G."/>
            <person name="Barbe V."/>
            <person name="Flament D."/>
            <person name="Galperin M."/>
            <person name="Heilig R."/>
            <person name="Ripp R."/>
            <person name="Lecompte O."/>
            <person name="Prieur D."/>
            <person name="Poch O."/>
            <person name="Quellerou J."/>
            <person name="Thierry J.C."/>
            <person name="Van der Oost J."/>
            <person name="Weissenbach J."/>
            <person name="Zivanovic Y."/>
            <person name="Forterre P."/>
        </authorList>
    </citation>
    <scope>NUCLEOTIDE SEQUENCE [LARGE SCALE GENOMIC DNA]</scope>
    <source>
        <strain evidence="10">GE5 / Orsay</strain>
        <strain evidence="8">Orsay</strain>
    </source>
</reference>
<dbReference type="Pfam" id="PF01523">
    <property type="entry name" value="PmbA_TldD_1st"/>
    <property type="match status" value="1"/>
</dbReference>
<dbReference type="GO" id="GO:0008237">
    <property type="term" value="F:metallopeptidase activity"/>
    <property type="evidence" value="ECO:0007669"/>
    <property type="project" value="UniProtKB-KW"/>
</dbReference>
<dbReference type="Proteomes" id="UP000009139">
    <property type="component" value="Chromosome"/>
</dbReference>
<evidence type="ECO:0000313" key="11">
    <source>
        <dbReference type="Proteomes" id="UP000009139"/>
    </source>
</evidence>
<dbReference type="InterPro" id="IPR002510">
    <property type="entry name" value="Metalloprtase-TldD/E_N"/>
</dbReference>
<accession>Q9V246</accession>
<reference evidence="8" key="3">
    <citation type="journal article" date="2001" name="Genome Res.">
        <title>Genome evolution at the genus level: comparison of three complete genomes of hyperthermophilic archaea.</title>
        <authorList>
            <person name="Lecompte O."/>
            <person name="Ripp R."/>
            <person name="Puzos-Barbe V."/>
            <person name="Duprat S."/>
            <person name="Heilig R."/>
            <person name="Dietrich J."/>
            <person name="Thierry J.C."/>
            <person name="Poch O."/>
        </authorList>
    </citation>
    <scope>NUCLEOTIDE SEQUENCE</scope>
    <source>
        <strain evidence="8">Orsay</strain>
    </source>
</reference>
<dbReference type="PIRSF" id="PIRSF004919">
    <property type="entry name" value="TldD"/>
    <property type="match status" value="1"/>
</dbReference>
<dbReference type="Gene3D" id="3.30.2290.10">
    <property type="entry name" value="PmbA/TldD superfamily"/>
    <property type="match status" value="1"/>
</dbReference>
<dbReference type="InterPro" id="IPR045569">
    <property type="entry name" value="Metalloprtase-TldD/E_C"/>
</dbReference>
<protein>
    <submittedName>
        <fullName evidence="8 9">Tldd protein</fullName>
    </submittedName>
</protein>
<feature type="domain" description="Metalloprotease TldD/E central" evidence="7">
    <location>
        <begin position="106"/>
        <end position="212"/>
    </location>
</feature>
<dbReference type="InterPro" id="IPR035068">
    <property type="entry name" value="TldD/PmbA_N"/>
</dbReference>
<keyword evidence="2" id="KW-0645">Protease</keyword>
<comment type="similarity">
    <text evidence="1">Belongs to the peptidase U62 family.</text>
</comment>
<reference evidence="8" key="2">
    <citation type="journal article" date="2000" name="J. Mol. Biol.">
        <title>Archaeal homologs of eukaryotic methylation guide small nucleolar RNAs: lessons from the Pyrococcus genomes.</title>
        <authorList>
            <person name="Gaspin C."/>
            <person name="Cavaille J."/>
            <person name="Erauso G."/>
        </authorList>
    </citation>
    <scope>NUCLEOTIDE SEQUENCE</scope>
    <source>
        <strain evidence="8">Orsay</strain>
    </source>
</reference>
<dbReference type="InterPro" id="IPR036059">
    <property type="entry name" value="TldD/PmbA_sf"/>
</dbReference>
<dbReference type="InterPro" id="IPR051463">
    <property type="entry name" value="Peptidase_U62_metallo"/>
</dbReference>
<dbReference type="AlphaFoldDB" id="Q9V246"/>